<feature type="domain" description="Thioredoxin" evidence="8">
    <location>
        <begin position="1"/>
        <end position="105"/>
    </location>
</feature>
<dbReference type="PROSITE" id="PS00194">
    <property type="entry name" value="THIOREDOXIN_1"/>
    <property type="match status" value="1"/>
</dbReference>
<keyword evidence="3" id="KW-0249">Electron transport</keyword>
<dbReference type="PRINTS" id="PR00421">
    <property type="entry name" value="THIOREDOXIN"/>
</dbReference>
<evidence type="ECO:0000256" key="6">
    <source>
        <dbReference type="NCBIfam" id="TIGR01068"/>
    </source>
</evidence>
<dbReference type="InterPro" id="IPR013766">
    <property type="entry name" value="Thioredoxin_domain"/>
</dbReference>
<dbReference type="RefSeq" id="WP_266446574.1">
    <property type="nucleotide sequence ID" value="NZ_CP114203.1"/>
</dbReference>
<evidence type="ECO:0000313" key="10">
    <source>
        <dbReference type="Proteomes" id="UP001210169"/>
    </source>
</evidence>
<name>A0ABY7JBX2_STRNI</name>
<dbReference type="PROSITE" id="PS51352">
    <property type="entry name" value="THIOREDOXIN_2"/>
    <property type="match status" value="1"/>
</dbReference>
<keyword evidence="5" id="KW-0676">Redox-active center</keyword>
<dbReference type="Gene3D" id="3.40.30.10">
    <property type="entry name" value="Glutaredoxin"/>
    <property type="match status" value="1"/>
</dbReference>
<evidence type="ECO:0000256" key="5">
    <source>
        <dbReference type="ARBA" id="ARBA00023284"/>
    </source>
</evidence>
<organism evidence="9 10">
    <name type="scientific">Streptomyces nigrescens</name>
    <dbReference type="NCBI Taxonomy" id="1920"/>
    <lineage>
        <taxon>Bacteria</taxon>
        <taxon>Bacillati</taxon>
        <taxon>Actinomycetota</taxon>
        <taxon>Actinomycetes</taxon>
        <taxon>Kitasatosporales</taxon>
        <taxon>Streptomycetaceae</taxon>
        <taxon>Streptomyces</taxon>
    </lineage>
</organism>
<keyword evidence="2" id="KW-0813">Transport</keyword>
<dbReference type="InterPro" id="IPR005746">
    <property type="entry name" value="Thioredoxin"/>
</dbReference>
<keyword evidence="4" id="KW-1015">Disulfide bond</keyword>
<evidence type="ECO:0000256" key="4">
    <source>
        <dbReference type="ARBA" id="ARBA00023157"/>
    </source>
</evidence>
<dbReference type="SUPFAM" id="SSF52833">
    <property type="entry name" value="Thioredoxin-like"/>
    <property type="match status" value="1"/>
</dbReference>
<proteinExistence type="inferred from homology"/>
<dbReference type="Pfam" id="PF00085">
    <property type="entry name" value="Thioredoxin"/>
    <property type="match status" value="1"/>
</dbReference>
<dbReference type="Proteomes" id="UP001210169">
    <property type="component" value="Chromosome"/>
</dbReference>
<dbReference type="InterPro" id="IPR036249">
    <property type="entry name" value="Thioredoxin-like_sf"/>
</dbReference>
<dbReference type="PANTHER" id="PTHR45663:SF40">
    <property type="entry name" value="THIOREDOXIN 2"/>
    <property type="match status" value="1"/>
</dbReference>
<dbReference type="GeneID" id="301334885"/>
<evidence type="ECO:0000256" key="2">
    <source>
        <dbReference type="ARBA" id="ARBA00022448"/>
    </source>
</evidence>
<evidence type="ECO:0000256" key="3">
    <source>
        <dbReference type="ARBA" id="ARBA00022982"/>
    </source>
</evidence>
<evidence type="ECO:0000256" key="7">
    <source>
        <dbReference type="SAM" id="MobiDB-lite"/>
    </source>
</evidence>
<comment type="similarity">
    <text evidence="1">Belongs to the thioredoxin family.</text>
</comment>
<dbReference type="NCBIfam" id="TIGR01068">
    <property type="entry name" value="thioredoxin"/>
    <property type="match status" value="1"/>
</dbReference>
<dbReference type="EMBL" id="CP114203">
    <property type="protein sequence ID" value="WAU07151.1"/>
    <property type="molecule type" value="Genomic_DNA"/>
</dbReference>
<feature type="region of interest" description="Disordered" evidence="7">
    <location>
        <begin position="117"/>
        <end position="139"/>
    </location>
</feature>
<dbReference type="CDD" id="cd02947">
    <property type="entry name" value="TRX_family"/>
    <property type="match status" value="1"/>
</dbReference>
<dbReference type="InterPro" id="IPR017937">
    <property type="entry name" value="Thioredoxin_CS"/>
</dbReference>
<evidence type="ECO:0000313" key="9">
    <source>
        <dbReference type="EMBL" id="WAU07151.1"/>
    </source>
</evidence>
<keyword evidence="10" id="KW-1185">Reference proteome</keyword>
<reference evidence="9 10" key="1">
    <citation type="submission" date="2022-12" db="EMBL/GenBank/DDBJ databases">
        <authorList>
            <person name="Ruckert C."/>
            <person name="Busche T."/>
            <person name="Kalinowski J."/>
            <person name="Wittmann C."/>
        </authorList>
    </citation>
    <scope>NUCLEOTIDE SEQUENCE [LARGE SCALE GENOMIC DNA]</scope>
    <source>
        <strain evidence="9 10">DSM 40276</strain>
    </source>
</reference>
<accession>A0ABY7JBX2</accession>
<evidence type="ECO:0000259" key="8">
    <source>
        <dbReference type="PROSITE" id="PS51352"/>
    </source>
</evidence>
<evidence type="ECO:0000256" key="1">
    <source>
        <dbReference type="ARBA" id="ARBA00008987"/>
    </source>
</evidence>
<protein>
    <recommendedName>
        <fullName evidence="6">Thioredoxin</fullName>
    </recommendedName>
</protein>
<gene>
    <name evidence="9" type="primary">trxA</name>
    <name evidence="9" type="ORF">STRNI_005734</name>
</gene>
<sequence>MSTIELTKENFDEIVSGNDFVLIDFWAEWCGPCKQFGPVFEKSSETHDDLVFAKVDTEAQPELAQALQIQSIPTVMIVRENIAVFAQPGALPAEALEDVIGQARALDMDEVRASVVEAQQGEQAQAEAQAEQGQQAQGS</sequence>
<dbReference type="PANTHER" id="PTHR45663">
    <property type="entry name" value="GEO12009P1"/>
    <property type="match status" value="1"/>
</dbReference>